<dbReference type="Pfam" id="PF03724">
    <property type="entry name" value="META"/>
    <property type="match status" value="1"/>
</dbReference>
<dbReference type="InterPro" id="IPR053147">
    <property type="entry name" value="Hsp_HslJ-like"/>
</dbReference>
<sequence>MKFIFSIIVLLVTTPSTCDSAKESVESKSLQTLESGSYDVMQLGEKNAEQFQLTITFDKETNRFSGFGGCNTYFGTYTLEGDNLSFGPIAASKKLCHGEIGSTENHFFKTLIKVETYTLKDNKLSLMADDKVIIEATKSVVENSARPIIMGNKAANGFNDKTYINYKVSSRNSFEYILLSQTEMQLSTDKYLKKIDSLPMAEKDWATLINLLDSIDTQNLDKLKAPTDKRLYDGAAHATLSVIKGDVEMMTPSFDHGNPPKEIEALVNKVLSIKENATKQ</sequence>
<dbReference type="PANTHER" id="PTHR35535">
    <property type="entry name" value="HEAT SHOCK PROTEIN HSLJ"/>
    <property type="match status" value="1"/>
</dbReference>
<evidence type="ECO:0000313" key="3">
    <source>
        <dbReference type="Proteomes" id="UP001589832"/>
    </source>
</evidence>
<comment type="caution">
    <text evidence="2">The sequence shown here is derived from an EMBL/GenBank/DDBJ whole genome shotgun (WGS) entry which is preliminary data.</text>
</comment>
<dbReference type="RefSeq" id="WP_386059621.1">
    <property type="nucleotide sequence ID" value="NZ_JBHLTQ010000001.1"/>
</dbReference>
<dbReference type="EMBL" id="JBHLTQ010000001">
    <property type="protein sequence ID" value="MFC0603574.1"/>
    <property type="molecule type" value="Genomic_DNA"/>
</dbReference>
<proteinExistence type="predicted"/>
<reference evidence="2 3" key="1">
    <citation type="submission" date="2024-09" db="EMBL/GenBank/DDBJ databases">
        <authorList>
            <person name="Sun Q."/>
            <person name="Mori K."/>
        </authorList>
    </citation>
    <scope>NUCLEOTIDE SEQUENCE [LARGE SCALE GENOMIC DNA]</scope>
    <source>
        <strain evidence="2 3">NCAIM B.02481</strain>
    </source>
</reference>
<dbReference type="PANTHER" id="PTHR35535:SF1">
    <property type="entry name" value="HEAT SHOCK PROTEIN HSLJ"/>
    <property type="match status" value="1"/>
</dbReference>
<keyword evidence="3" id="KW-1185">Reference proteome</keyword>
<accession>A0ABV6Q5P6</accession>
<dbReference type="InterPro" id="IPR038670">
    <property type="entry name" value="HslJ-like_sf"/>
</dbReference>
<organism evidence="2 3">
    <name type="scientific">Winogradskyella pulchriflava</name>
    <dbReference type="NCBI Taxonomy" id="1110688"/>
    <lineage>
        <taxon>Bacteria</taxon>
        <taxon>Pseudomonadati</taxon>
        <taxon>Bacteroidota</taxon>
        <taxon>Flavobacteriia</taxon>
        <taxon>Flavobacteriales</taxon>
        <taxon>Flavobacteriaceae</taxon>
        <taxon>Winogradskyella</taxon>
    </lineage>
</organism>
<dbReference type="Gene3D" id="2.40.128.270">
    <property type="match status" value="1"/>
</dbReference>
<evidence type="ECO:0000259" key="1">
    <source>
        <dbReference type="Pfam" id="PF03724"/>
    </source>
</evidence>
<name>A0ABV6Q5P6_9FLAO</name>
<protein>
    <submittedName>
        <fullName evidence="2">META domain-containing protein</fullName>
    </submittedName>
</protein>
<feature type="domain" description="DUF306" evidence="1">
    <location>
        <begin position="31"/>
        <end position="131"/>
    </location>
</feature>
<dbReference type="Proteomes" id="UP001589832">
    <property type="component" value="Unassembled WGS sequence"/>
</dbReference>
<gene>
    <name evidence="2" type="ORF">ACFFGA_03345</name>
</gene>
<evidence type="ECO:0000313" key="2">
    <source>
        <dbReference type="EMBL" id="MFC0603574.1"/>
    </source>
</evidence>
<dbReference type="InterPro" id="IPR005184">
    <property type="entry name" value="DUF306_Meta_HslJ"/>
</dbReference>